<evidence type="ECO:0000256" key="1">
    <source>
        <dbReference type="SAM" id="Phobius"/>
    </source>
</evidence>
<dbReference type="GeneID" id="97278322"/>
<evidence type="ECO:0000313" key="3">
    <source>
        <dbReference type="Proteomes" id="UP000185024"/>
    </source>
</evidence>
<feature type="transmembrane region" description="Helical" evidence="1">
    <location>
        <begin position="56"/>
        <end position="75"/>
    </location>
</feature>
<organism evidence="2 3">
    <name type="scientific">Vreelandella aquamarina</name>
    <dbReference type="NCBI Taxonomy" id="77097"/>
    <lineage>
        <taxon>Bacteria</taxon>
        <taxon>Pseudomonadati</taxon>
        <taxon>Pseudomonadota</taxon>
        <taxon>Gammaproteobacteria</taxon>
        <taxon>Oceanospirillales</taxon>
        <taxon>Halomonadaceae</taxon>
        <taxon>Vreelandella</taxon>
    </lineage>
</organism>
<evidence type="ECO:0000313" key="2">
    <source>
        <dbReference type="EMBL" id="SIN86484.1"/>
    </source>
</evidence>
<sequence length="85" mass="9357">MFEKIRRWLRERPPLMRPASLQVVTEDVRKLGIGAMGAGVLGLFAPSDKIALGDSVALFALGAIIWVTGIMLHALNERSRPDTEE</sequence>
<gene>
    <name evidence="2" type="ORF">SAMN05878438_3671</name>
</gene>
<keyword evidence="1" id="KW-0472">Membrane</keyword>
<keyword evidence="1" id="KW-1133">Transmembrane helix</keyword>
<dbReference type="Proteomes" id="UP000185024">
    <property type="component" value="Unassembled WGS sequence"/>
</dbReference>
<name>A0A1N6EKG4_9GAMM</name>
<dbReference type="RefSeq" id="WP_022524282.1">
    <property type="nucleotide sequence ID" value="NZ_BJOI01000088.1"/>
</dbReference>
<reference evidence="2 3" key="1">
    <citation type="submission" date="2016-11" db="EMBL/GenBank/DDBJ databases">
        <authorList>
            <person name="Jaros S."/>
            <person name="Januszkiewicz K."/>
            <person name="Wedrychowicz H."/>
        </authorList>
    </citation>
    <scope>NUCLEOTIDE SEQUENCE [LARGE SCALE GENOMIC DNA]</scope>
    <source>
        <strain evidence="2 3">ACAM 239</strain>
    </source>
</reference>
<dbReference type="EMBL" id="FSQX01000002">
    <property type="protein sequence ID" value="SIN86484.1"/>
    <property type="molecule type" value="Genomic_DNA"/>
</dbReference>
<protein>
    <submittedName>
        <fullName evidence="2">Uncharacterized protein</fullName>
    </submittedName>
</protein>
<proteinExistence type="predicted"/>
<dbReference type="AlphaFoldDB" id="A0A1N6EKG4"/>
<keyword evidence="1" id="KW-0812">Transmembrane</keyword>
<accession>A0A1N6EKG4</accession>